<comment type="caution">
    <text evidence="10">The sequence shown here is derived from an EMBL/GenBank/DDBJ whole genome shotgun (WGS) entry which is preliminary data.</text>
</comment>
<protein>
    <submittedName>
        <fullName evidence="10">Uncharacterized protein</fullName>
    </submittedName>
</protein>
<keyword evidence="5" id="KW-0406">Ion transport</keyword>
<keyword evidence="4" id="KW-0375">Hydrogen ion transport</keyword>
<reference evidence="10" key="2">
    <citation type="submission" date="2019-07" db="EMBL/GenBank/DDBJ databases">
        <authorList>
            <person name="Yang Y."/>
            <person name="Bocs S."/>
            <person name="Baudouin L."/>
        </authorList>
    </citation>
    <scope>NUCLEOTIDE SEQUENCE</scope>
    <source>
        <tissue evidence="10">Spear leaf of Hainan Tall coconut</tissue>
    </source>
</reference>
<organism evidence="10 11">
    <name type="scientific">Cocos nucifera</name>
    <name type="common">Coconut palm</name>
    <dbReference type="NCBI Taxonomy" id="13894"/>
    <lineage>
        <taxon>Eukaryota</taxon>
        <taxon>Viridiplantae</taxon>
        <taxon>Streptophyta</taxon>
        <taxon>Embryophyta</taxon>
        <taxon>Tracheophyta</taxon>
        <taxon>Spermatophyta</taxon>
        <taxon>Magnoliopsida</taxon>
        <taxon>Liliopsida</taxon>
        <taxon>Arecaceae</taxon>
        <taxon>Arecoideae</taxon>
        <taxon>Cocoseae</taxon>
        <taxon>Attaleinae</taxon>
        <taxon>Cocos</taxon>
    </lineage>
</organism>
<gene>
    <name evidence="10" type="ORF">COCNU_07G002060</name>
</gene>
<reference evidence="10" key="1">
    <citation type="journal article" date="2017" name="Gigascience">
        <title>The genome draft of coconut (Cocos nucifera).</title>
        <authorList>
            <person name="Xiao Y."/>
            <person name="Xu P."/>
            <person name="Fan H."/>
            <person name="Baudouin L."/>
            <person name="Xia W."/>
            <person name="Bocs S."/>
            <person name="Xu J."/>
            <person name="Li Q."/>
            <person name="Guo A."/>
            <person name="Zhou L."/>
            <person name="Li J."/>
            <person name="Wu Y."/>
            <person name="Ma Z."/>
            <person name="Armero A."/>
            <person name="Issali A.E."/>
            <person name="Liu N."/>
            <person name="Peng M."/>
            <person name="Yang Y."/>
        </authorList>
    </citation>
    <scope>NUCLEOTIDE SEQUENCE</scope>
    <source>
        <tissue evidence="10">Spear leaf of Hainan Tall coconut</tissue>
    </source>
</reference>
<comment type="similarity">
    <text evidence="2">Belongs to the ATPase gamma chain family.</text>
</comment>
<keyword evidence="3" id="KW-0813">Transport</keyword>
<dbReference type="Gene3D" id="3.40.1380.10">
    <property type="match status" value="1"/>
</dbReference>
<comment type="subcellular location">
    <subcellularLocation>
        <location evidence="1">Membrane</location>
        <topology evidence="1">Peripheral membrane protein</topology>
    </subcellularLocation>
</comment>
<evidence type="ECO:0000256" key="8">
    <source>
        <dbReference type="ARBA" id="ARBA00023310"/>
    </source>
</evidence>
<sequence>MKLAATDKVRTIVEVLYNISEQLQNKDIDVPLTKVHAIKKITLVVITGDHGLYGSFDDYTIKKAESCLNNHGLVPSLPSTDEDDHLPVSSFLFYHVPKTHHPRSHSFSPHFDVYSLCVLLPLLTGKTPFQDLVEKHYADIPWWVHDEEKESGEASGGVEGSSLAEKRSPMLVG</sequence>
<name>A0A8K0N4V6_COCNU</name>
<accession>A0A8K0N4V6</accession>
<feature type="compositionally biased region" description="Basic and acidic residues" evidence="9">
    <location>
        <begin position="164"/>
        <end position="173"/>
    </location>
</feature>
<evidence type="ECO:0000256" key="4">
    <source>
        <dbReference type="ARBA" id="ARBA00022781"/>
    </source>
</evidence>
<keyword evidence="7" id="KW-0139">CF(1)</keyword>
<feature type="region of interest" description="Disordered" evidence="9">
    <location>
        <begin position="151"/>
        <end position="173"/>
    </location>
</feature>
<keyword evidence="8" id="KW-0066">ATP synthesis</keyword>
<dbReference type="AlphaFoldDB" id="A0A8K0N4V6"/>
<dbReference type="GO" id="GO:0046933">
    <property type="term" value="F:proton-transporting ATP synthase activity, rotational mechanism"/>
    <property type="evidence" value="ECO:0007669"/>
    <property type="project" value="InterPro"/>
</dbReference>
<evidence type="ECO:0000313" key="11">
    <source>
        <dbReference type="Proteomes" id="UP000797356"/>
    </source>
</evidence>
<evidence type="ECO:0000256" key="6">
    <source>
        <dbReference type="ARBA" id="ARBA00023136"/>
    </source>
</evidence>
<evidence type="ECO:0000256" key="1">
    <source>
        <dbReference type="ARBA" id="ARBA00004170"/>
    </source>
</evidence>
<dbReference type="InterPro" id="IPR035968">
    <property type="entry name" value="ATP_synth_F1_ATPase_gsu"/>
</dbReference>
<dbReference type="SUPFAM" id="SSF52943">
    <property type="entry name" value="ATP synthase (F1-ATPase), gamma subunit"/>
    <property type="match status" value="1"/>
</dbReference>
<dbReference type="OrthoDB" id="239812at2759"/>
<dbReference type="GO" id="GO:0045259">
    <property type="term" value="C:proton-transporting ATP synthase complex"/>
    <property type="evidence" value="ECO:0007669"/>
    <property type="project" value="UniProtKB-KW"/>
</dbReference>
<proteinExistence type="inferred from homology"/>
<evidence type="ECO:0000256" key="2">
    <source>
        <dbReference type="ARBA" id="ARBA00007681"/>
    </source>
</evidence>
<keyword evidence="11" id="KW-1185">Reference proteome</keyword>
<dbReference type="Proteomes" id="UP000797356">
    <property type="component" value="Chromosome 7"/>
</dbReference>
<evidence type="ECO:0000256" key="3">
    <source>
        <dbReference type="ARBA" id="ARBA00022448"/>
    </source>
</evidence>
<dbReference type="EMBL" id="CM017878">
    <property type="protein sequence ID" value="KAG1354094.1"/>
    <property type="molecule type" value="Genomic_DNA"/>
</dbReference>
<evidence type="ECO:0000256" key="5">
    <source>
        <dbReference type="ARBA" id="ARBA00023065"/>
    </source>
</evidence>
<evidence type="ECO:0000256" key="9">
    <source>
        <dbReference type="SAM" id="MobiDB-lite"/>
    </source>
</evidence>
<keyword evidence="6" id="KW-0472">Membrane</keyword>
<evidence type="ECO:0000313" key="10">
    <source>
        <dbReference type="EMBL" id="KAG1354094.1"/>
    </source>
</evidence>
<evidence type="ECO:0000256" key="7">
    <source>
        <dbReference type="ARBA" id="ARBA00023196"/>
    </source>
</evidence>